<dbReference type="PROSITE" id="PS00108">
    <property type="entry name" value="PROTEIN_KINASE_ST"/>
    <property type="match status" value="1"/>
</dbReference>
<dbReference type="AlphaFoldDB" id="A0AAD9UD95"/>
<evidence type="ECO:0000256" key="1">
    <source>
        <dbReference type="ARBA" id="ARBA00012513"/>
    </source>
</evidence>
<keyword evidence="4" id="KW-1185">Reference proteome</keyword>
<dbReference type="SUPFAM" id="SSF56112">
    <property type="entry name" value="Protein kinase-like (PK-like)"/>
    <property type="match status" value="1"/>
</dbReference>
<name>A0AAD9UD95_RIDPI</name>
<sequence length="319" mass="36941">MTLLRKVKERKKAYELADPLPEGQVMKDLSGNMWKLGKAFATGGFGLIYEVQKWMSAKRMKTLGIPTYIGSGCLEKNGKRYRFMVMERFGTDIHKVFEQHGRKFSPKTVFTIALKLVDALEFIHENEYVHADIKGSNLLLGLKRGHKDDVYLVDFGLAYRFTCDGKHREYFEDKRRQHDGTIEYTSRDAHRGVMPSRRGDMEILGYCLLQWLAGKLPWESNLKDPIFVRDQKFKYMKNIQGLMKVCFPKGGGPIQLAQYLTYVDKLSYTDRPDYNYIRTIFTTALKDLGLRVDGRLDLTTGESVEVKEQQLQLQSLQLH</sequence>
<reference evidence="3" key="1">
    <citation type="journal article" date="2023" name="Mol. Biol. Evol.">
        <title>Third-Generation Sequencing Reveals the Adaptive Role of the Epigenome in Three Deep-Sea Polychaetes.</title>
        <authorList>
            <person name="Perez M."/>
            <person name="Aroh O."/>
            <person name="Sun Y."/>
            <person name="Lan Y."/>
            <person name="Juniper S.K."/>
            <person name="Young C.R."/>
            <person name="Angers B."/>
            <person name="Qian P.Y."/>
        </authorList>
    </citation>
    <scope>NUCLEOTIDE SEQUENCE</scope>
    <source>
        <strain evidence="3">R07B-5</strain>
    </source>
</reference>
<evidence type="ECO:0000313" key="4">
    <source>
        <dbReference type="Proteomes" id="UP001209878"/>
    </source>
</evidence>
<dbReference type="GO" id="GO:0004674">
    <property type="term" value="F:protein serine/threonine kinase activity"/>
    <property type="evidence" value="ECO:0007669"/>
    <property type="project" value="UniProtKB-EC"/>
</dbReference>
<accession>A0AAD9UD95</accession>
<dbReference type="Proteomes" id="UP001209878">
    <property type="component" value="Unassembled WGS sequence"/>
</dbReference>
<dbReference type="GO" id="GO:0005524">
    <property type="term" value="F:ATP binding"/>
    <property type="evidence" value="ECO:0007669"/>
    <property type="project" value="InterPro"/>
</dbReference>
<dbReference type="InterPro" id="IPR050235">
    <property type="entry name" value="CK1_Ser-Thr_kinase"/>
</dbReference>
<evidence type="ECO:0000259" key="2">
    <source>
        <dbReference type="PROSITE" id="PS50011"/>
    </source>
</evidence>
<organism evidence="3 4">
    <name type="scientific">Ridgeia piscesae</name>
    <name type="common">Tubeworm</name>
    <dbReference type="NCBI Taxonomy" id="27915"/>
    <lineage>
        <taxon>Eukaryota</taxon>
        <taxon>Metazoa</taxon>
        <taxon>Spiralia</taxon>
        <taxon>Lophotrochozoa</taxon>
        <taxon>Annelida</taxon>
        <taxon>Polychaeta</taxon>
        <taxon>Sedentaria</taxon>
        <taxon>Canalipalpata</taxon>
        <taxon>Sabellida</taxon>
        <taxon>Siboglinidae</taxon>
        <taxon>Ridgeia</taxon>
    </lineage>
</organism>
<dbReference type="PROSITE" id="PS50011">
    <property type="entry name" value="PROTEIN_KINASE_DOM"/>
    <property type="match status" value="1"/>
</dbReference>
<gene>
    <name evidence="3" type="ORF">NP493_246g00080</name>
</gene>
<dbReference type="PANTHER" id="PTHR11909">
    <property type="entry name" value="CASEIN KINASE-RELATED"/>
    <property type="match status" value="1"/>
</dbReference>
<dbReference type="EMBL" id="JAODUO010000245">
    <property type="protein sequence ID" value="KAK2185061.1"/>
    <property type="molecule type" value="Genomic_DNA"/>
</dbReference>
<proteinExistence type="predicted"/>
<dbReference type="SMART" id="SM00220">
    <property type="entry name" value="S_TKc"/>
    <property type="match status" value="1"/>
</dbReference>
<dbReference type="InterPro" id="IPR008271">
    <property type="entry name" value="Ser/Thr_kinase_AS"/>
</dbReference>
<dbReference type="InterPro" id="IPR000719">
    <property type="entry name" value="Prot_kinase_dom"/>
</dbReference>
<feature type="domain" description="Protein kinase" evidence="2">
    <location>
        <begin position="1"/>
        <end position="285"/>
    </location>
</feature>
<evidence type="ECO:0000313" key="3">
    <source>
        <dbReference type="EMBL" id="KAK2185061.1"/>
    </source>
</evidence>
<dbReference type="InterPro" id="IPR011009">
    <property type="entry name" value="Kinase-like_dom_sf"/>
</dbReference>
<dbReference type="Pfam" id="PF00069">
    <property type="entry name" value="Pkinase"/>
    <property type="match status" value="1"/>
</dbReference>
<dbReference type="EC" id="2.7.11.1" evidence="1"/>
<protein>
    <recommendedName>
        <fullName evidence="1">non-specific serine/threonine protein kinase</fullName>
        <ecNumber evidence="1">2.7.11.1</ecNumber>
    </recommendedName>
</protein>
<dbReference type="Gene3D" id="1.10.510.10">
    <property type="entry name" value="Transferase(Phosphotransferase) domain 1"/>
    <property type="match status" value="1"/>
</dbReference>
<comment type="caution">
    <text evidence="3">The sequence shown here is derived from an EMBL/GenBank/DDBJ whole genome shotgun (WGS) entry which is preliminary data.</text>
</comment>